<accession>A0AAD7H9D6</accession>
<name>A0AAD7H9D6_9AGAR</name>
<reference evidence="1" key="1">
    <citation type="submission" date="2023-03" db="EMBL/GenBank/DDBJ databases">
        <title>Massive genome expansion in bonnet fungi (Mycena s.s.) driven by repeated elements and novel gene families across ecological guilds.</title>
        <authorList>
            <consortium name="Lawrence Berkeley National Laboratory"/>
            <person name="Harder C.B."/>
            <person name="Miyauchi S."/>
            <person name="Viragh M."/>
            <person name="Kuo A."/>
            <person name="Thoen E."/>
            <person name="Andreopoulos B."/>
            <person name="Lu D."/>
            <person name="Skrede I."/>
            <person name="Drula E."/>
            <person name="Henrissat B."/>
            <person name="Morin E."/>
            <person name="Kohler A."/>
            <person name="Barry K."/>
            <person name="LaButti K."/>
            <person name="Morin E."/>
            <person name="Salamov A."/>
            <person name="Lipzen A."/>
            <person name="Mereny Z."/>
            <person name="Hegedus B."/>
            <person name="Baldrian P."/>
            <person name="Stursova M."/>
            <person name="Weitz H."/>
            <person name="Taylor A."/>
            <person name="Grigoriev I.V."/>
            <person name="Nagy L.G."/>
            <person name="Martin F."/>
            <person name="Kauserud H."/>
        </authorList>
    </citation>
    <scope>NUCLEOTIDE SEQUENCE</scope>
    <source>
        <strain evidence="1">CBHHK182m</strain>
    </source>
</reference>
<gene>
    <name evidence="1" type="ORF">B0H16DRAFT_510967</name>
</gene>
<keyword evidence="2" id="KW-1185">Reference proteome</keyword>
<comment type="caution">
    <text evidence="1">The sequence shown here is derived from an EMBL/GenBank/DDBJ whole genome shotgun (WGS) entry which is preliminary data.</text>
</comment>
<evidence type="ECO:0000313" key="1">
    <source>
        <dbReference type="EMBL" id="KAJ7715146.1"/>
    </source>
</evidence>
<proteinExistence type="predicted"/>
<dbReference type="EMBL" id="JARKIB010000314">
    <property type="protein sequence ID" value="KAJ7715146.1"/>
    <property type="molecule type" value="Genomic_DNA"/>
</dbReference>
<sequence length="531" mass="60657">MRSLAALLDSNDVPLPSQRTLVEEILRDKRAELAASGDAISQLESTLSALQAKHAELASEISQYDSILSPVRQLPPEIVGEIFLYFTPVMHHDSELGKRERVNLPWKLGHICRLWRVVSFSLGQLWSVIDLGAPCPVEDARTPRLFDPDGEKYFTRSISRDCAEGYETAAALEYFDRCLHRSSGRPLSLRLWTHDFAAIPLLEGFLKCSARWAQLVLVDPKRNSLDRLSRSAGQLNELRKLAISFTNFGPMFFFQNWHCVPNLTDLTLTRVSLPRESAFYVPWSRLIRYCELDCIWEPDWPQGTGRLASYRQLTHLCFFWLKSDTLGVMEPVLLPNLRAASFDFGGSYHPPFAGIQSFEMPMLELFSFRHPNARELSDCVPASSPRLKVLRAQIRYLDRDRSSDLDIMNMFPDLIELALDIPNLISNADILRLIPFHDELPLNPKLQIIRLTNRSFDHDRCHWKTLVHLLQARFLPAMGGISPLHTFEFSTTDLSNDKNVTTGLKALAVENGWNIIVRNRMPFAPWDVPSF</sequence>
<evidence type="ECO:0008006" key="3">
    <source>
        <dbReference type="Google" id="ProtNLM"/>
    </source>
</evidence>
<dbReference type="AlphaFoldDB" id="A0AAD7H9D6"/>
<dbReference type="SUPFAM" id="SSF52047">
    <property type="entry name" value="RNI-like"/>
    <property type="match status" value="1"/>
</dbReference>
<organism evidence="1 2">
    <name type="scientific">Mycena metata</name>
    <dbReference type="NCBI Taxonomy" id="1033252"/>
    <lineage>
        <taxon>Eukaryota</taxon>
        <taxon>Fungi</taxon>
        <taxon>Dikarya</taxon>
        <taxon>Basidiomycota</taxon>
        <taxon>Agaricomycotina</taxon>
        <taxon>Agaricomycetes</taxon>
        <taxon>Agaricomycetidae</taxon>
        <taxon>Agaricales</taxon>
        <taxon>Marasmiineae</taxon>
        <taxon>Mycenaceae</taxon>
        <taxon>Mycena</taxon>
    </lineage>
</organism>
<dbReference type="Proteomes" id="UP001215598">
    <property type="component" value="Unassembled WGS sequence"/>
</dbReference>
<evidence type="ECO:0000313" key="2">
    <source>
        <dbReference type="Proteomes" id="UP001215598"/>
    </source>
</evidence>
<protein>
    <recommendedName>
        <fullName evidence="3">F-box domain-containing protein</fullName>
    </recommendedName>
</protein>